<dbReference type="OrthoDB" id="5376140at2759"/>
<evidence type="ECO:0000313" key="3">
    <source>
        <dbReference type="Proteomes" id="UP000677803"/>
    </source>
</evidence>
<dbReference type="EMBL" id="CAJRST010001113">
    <property type="protein sequence ID" value="CAG5865301.1"/>
    <property type="molecule type" value="Genomic_DNA"/>
</dbReference>
<dbReference type="Proteomes" id="UP000677803">
    <property type="component" value="Unassembled WGS sequence"/>
</dbReference>
<gene>
    <name evidence="2" type="ORF">MMEN_LOCUS1966</name>
</gene>
<comment type="caution">
    <text evidence="2">The sequence shown here is derived from an EMBL/GenBank/DDBJ whole genome shotgun (WGS) entry which is preliminary data.</text>
</comment>
<evidence type="ECO:0000256" key="1">
    <source>
        <dbReference type="SAM" id="MobiDB-lite"/>
    </source>
</evidence>
<proteinExistence type="predicted"/>
<protein>
    <submittedName>
        <fullName evidence="2">(Atlantic silverside) hypothetical protein</fullName>
    </submittedName>
</protein>
<organism evidence="2 3">
    <name type="scientific">Menidia menidia</name>
    <name type="common">Atlantic silverside</name>
    <dbReference type="NCBI Taxonomy" id="238744"/>
    <lineage>
        <taxon>Eukaryota</taxon>
        <taxon>Metazoa</taxon>
        <taxon>Chordata</taxon>
        <taxon>Craniata</taxon>
        <taxon>Vertebrata</taxon>
        <taxon>Euteleostomi</taxon>
        <taxon>Actinopterygii</taxon>
        <taxon>Neopterygii</taxon>
        <taxon>Teleostei</taxon>
        <taxon>Neoteleostei</taxon>
        <taxon>Acanthomorphata</taxon>
        <taxon>Ovalentaria</taxon>
        <taxon>Atherinomorphae</taxon>
        <taxon>Atheriniformes</taxon>
        <taxon>Atherinopsidae</taxon>
        <taxon>Menidiinae</taxon>
        <taxon>Menidia</taxon>
    </lineage>
</organism>
<accession>A0A8S4AM74</accession>
<feature type="region of interest" description="Disordered" evidence="1">
    <location>
        <begin position="20"/>
        <end position="42"/>
    </location>
</feature>
<name>A0A8S4AM74_9TELE</name>
<evidence type="ECO:0000313" key="2">
    <source>
        <dbReference type="EMBL" id="CAG5865301.1"/>
    </source>
</evidence>
<reference evidence="2" key="1">
    <citation type="submission" date="2021-05" db="EMBL/GenBank/DDBJ databases">
        <authorList>
            <person name="Tigano A."/>
        </authorList>
    </citation>
    <scope>NUCLEOTIDE SEQUENCE</scope>
</reference>
<keyword evidence="3" id="KW-1185">Reference proteome</keyword>
<sequence length="79" mass="9044">MKSSRLMKIGVLKRTKYDKTRSLAPGESVHSRKATQKKSPWTQTEIRAVERHLMKFISSCMVPGKWECESNSHLQSLPA</sequence>
<dbReference type="AlphaFoldDB" id="A0A8S4AM74"/>